<keyword evidence="1" id="KW-0812">Transmembrane</keyword>
<evidence type="ECO:0000313" key="3">
    <source>
        <dbReference type="EMBL" id="SVP91485.1"/>
    </source>
</evidence>
<name>A0A3B0MMA8_THEAN</name>
<keyword evidence="1" id="KW-1133">Transmembrane helix</keyword>
<protein>
    <submittedName>
        <fullName evidence="2">Uncharacterized protein</fullName>
    </submittedName>
</protein>
<dbReference type="EMBL" id="UIVS01000002">
    <property type="protein sequence ID" value="SVP91485.1"/>
    <property type="molecule type" value="Genomic_DNA"/>
</dbReference>
<dbReference type="VEuPathDB" id="PiroplasmaDB:TA13840"/>
<sequence>MEIDCSGTFFGKYFGKVFDQISFGCPFQSNVNKKLIKEYNRKPKKYRKSLNDVVRDVRGRVSASHFNLPRNHSINPSDYDENEIKFIEQVNESSGSCNSTCNSVSCNLGSCKSGLYFLGAGVGAVGLGALGAVAIVAVGTVACTVYLFEQLLCVDKEYQEELKALQVPNVYRPDIYNNMYEYKSPYRY</sequence>
<accession>A0A3B0MMA8</accession>
<evidence type="ECO:0000313" key="2">
    <source>
        <dbReference type="EMBL" id="SVP90895.1"/>
    </source>
</evidence>
<proteinExistence type="predicted"/>
<evidence type="ECO:0000256" key="1">
    <source>
        <dbReference type="SAM" id="Phobius"/>
    </source>
</evidence>
<dbReference type="EMBL" id="UIVT01000002">
    <property type="protein sequence ID" value="SVP90895.1"/>
    <property type="molecule type" value="Genomic_DNA"/>
</dbReference>
<organism evidence="2">
    <name type="scientific">Theileria annulata</name>
    <dbReference type="NCBI Taxonomy" id="5874"/>
    <lineage>
        <taxon>Eukaryota</taxon>
        <taxon>Sar</taxon>
        <taxon>Alveolata</taxon>
        <taxon>Apicomplexa</taxon>
        <taxon>Aconoidasida</taxon>
        <taxon>Piroplasmida</taxon>
        <taxon>Theileriidae</taxon>
        <taxon>Theileria</taxon>
    </lineage>
</organism>
<reference evidence="2" key="1">
    <citation type="submission" date="2018-07" db="EMBL/GenBank/DDBJ databases">
        <authorList>
            <person name="Quirk P.G."/>
            <person name="Krulwich T.A."/>
        </authorList>
    </citation>
    <scope>NUCLEOTIDE SEQUENCE</scope>
    <source>
        <strain evidence="2">Anand</strain>
    </source>
</reference>
<dbReference type="AlphaFoldDB" id="A0A3B0MMA8"/>
<keyword evidence="1" id="KW-0472">Membrane</keyword>
<gene>
    <name evidence="2" type="ORF">TAT_000160600</name>
    <name evidence="3" type="ORF">TAV_000160800</name>
</gene>
<feature type="transmembrane region" description="Helical" evidence="1">
    <location>
        <begin position="115"/>
        <end position="148"/>
    </location>
</feature>